<dbReference type="PROSITE" id="PS00189">
    <property type="entry name" value="LIPOYL"/>
    <property type="match status" value="3"/>
</dbReference>
<dbReference type="NCBIfam" id="TIGR01348">
    <property type="entry name" value="PDHac_trf_long"/>
    <property type="match status" value="1"/>
</dbReference>
<dbReference type="GO" id="GO:0006086">
    <property type="term" value="P:pyruvate decarboxylation to acetyl-CoA"/>
    <property type="evidence" value="ECO:0007669"/>
    <property type="project" value="UniProtKB-UniRule"/>
</dbReference>
<dbReference type="Gene3D" id="3.30.559.10">
    <property type="entry name" value="Chloramphenicol acetyltransferase-like domain"/>
    <property type="match status" value="1"/>
</dbReference>
<dbReference type="PANTHER" id="PTHR43178">
    <property type="entry name" value="DIHYDROLIPOAMIDE ACETYLTRANSFERASE COMPONENT OF PYRUVATE DEHYDROGENASE COMPLEX"/>
    <property type="match status" value="1"/>
</dbReference>
<protein>
    <recommendedName>
        <fullName evidence="9">Acetyltransferase component of pyruvate dehydrogenase complex</fullName>
        <ecNumber evidence="9">2.3.1.12</ecNumber>
    </recommendedName>
</protein>
<name>A0A6M4MA21_9ALTE</name>
<evidence type="ECO:0000313" key="13">
    <source>
        <dbReference type="EMBL" id="QJR80003.1"/>
    </source>
</evidence>
<evidence type="ECO:0000256" key="9">
    <source>
        <dbReference type="RuleBase" id="RU361137"/>
    </source>
</evidence>
<dbReference type="SUPFAM" id="SSF47005">
    <property type="entry name" value="Peripheral subunit-binding domain of 2-oxo acid dehydrogenase complex"/>
    <property type="match status" value="1"/>
</dbReference>
<dbReference type="InterPro" id="IPR036625">
    <property type="entry name" value="E3-bd_dom_sf"/>
</dbReference>
<dbReference type="InterPro" id="IPR023213">
    <property type="entry name" value="CAT-like_dom_sf"/>
</dbReference>
<comment type="subunit">
    <text evidence="2 9">Forms a 24-polypeptide structural core with octahedral symmetry.</text>
</comment>
<dbReference type="CDD" id="cd06849">
    <property type="entry name" value="lipoyl_domain"/>
    <property type="match status" value="3"/>
</dbReference>
<feature type="domain" description="Lipoyl-binding" evidence="11">
    <location>
        <begin position="243"/>
        <end position="319"/>
    </location>
</feature>
<evidence type="ECO:0000256" key="2">
    <source>
        <dbReference type="ARBA" id="ARBA00011484"/>
    </source>
</evidence>
<evidence type="ECO:0000256" key="1">
    <source>
        <dbReference type="ARBA" id="ARBA00007317"/>
    </source>
</evidence>
<gene>
    <name evidence="13" type="primary">aceF</name>
    <name evidence="13" type="ORF">CA267_004005</name>
</gene>
<evidence type="ECO:0000256" key="5">
    <source>
        <dbReference type="ARBA" id="ARBA00022823"/>
    </source>
</evidence>
<keyword evidence="6 9" id="KW-0012">Acyltransferase</keyword>
<dbReference type="InterPro" id="IPR001078">
    <property type="entry name" value="2-oxoacid_DH_actylTfrase"/>
</dbReference>
<feature type="domain" description="Lipoyl-binding" evidence="11">
    <location>
        <begin position="4"/>
        <end position="77"/>
    </location>
</feature>
<reference evidence="14" key="1">
    <citation type="submission" date="2014-12" db="EMBL/GenBank/DDBJ databases">
        <title>Complete genome sequence of a multi-drug resistant Klebsiella pneumoniae.</title>
        <authorList>
            <person name="Hua X."/>
            <person name="Chen Q."/>
            <person name="Li X."/>
            <person name="Feng Y."/>
            <person name="Ruan Z."/>
            <person name="Yu Y."/>
        </authorList>
    </citation>
    <scope>NUCLEOTIDE SEQUENCE [LARGE SCALE GENOMIC DNA]</scope>
    <source>
        <strain evidence="14">5.12</strain>
    </source>
</reference>
<feature type="domain" description="Peripheral subunit-binding (PSBD)" evidence="12">
    <location>
        <begin position="373"/>
        <end position="410"/>
    </location>
</feature>
<dbReference type="InterPro" id="IPR050743">
    <property type="entry name" value="2-oxoacid_DH_E2_comp"/>
</dbReference>
<dbReference type="Pfam" id="PF00198">
    <property type="entry name" value="2-oxoacid_dh"/>
    <property type="match status" value="1"/>
</dbReference>
<evidence type="ECO:0000256" key="7">
    <source>
        <dbReference type="ARBA" id="ARBA00025211"/>
    </source>
</evidence>
<evidence type="ECO:0000256" key="6">
    <source>
        <dbReference type="ARBA" id="ARBA00023315"/>
    </source>
</evidence>
<dbReference type="Pfam" id="PF02817">
    <property type="entry name" value="E3_binding"/>
    <property type="match status" value="1"/>
</dbReference>
<dbReference type="SUPFAM" id="SSF51230">
    <property type="entry name" value="Single hybrid motif"/>
    <property type="match status" value="3"/>
</dbReference>
<dbReference type="Proteomes" id="UP000219285">
    <property type="component" value="Chromosome"/>
</dbReference>
<evidence type="ECO:0000259" key="11">
    <source>
        <dbReference type="PROSITE" id="PS50968"/>
    </source>
</evidence>
<organism evidence="13 14">
    <name type="scientific">Alteromonas pelagimontana</name>
    <dbReference type="NCBI Taxonomy" id="1858656"/>
    <lineage>
        <taxon>Bacteria</taxon>
        <taxon>Pseudomonadati</taxon>
        <taxon>Pseudomonadota</taxon>
        <taxon>Gammaproteobacteria</taxon>
        <taxon>Alteromonadales</taxon>
        <taxon>Alteromonadaceae</taxon>
        <taxon>Alteromonas/Salinimonas group</taxon>
        <taxon>Alteromonas</taxon>
    </lineage>
</organism>
<dbReference type="Pfam" id="PF00364">
    <property type="entry name" value="Biotin_lipoyl"/>
    <property type="match status" value="3"/>
</dbReference>
<dbReference type="GO" id="GO:0005737">
    <property type="term" value="C:cytoplasm"/>
    <property type="evidence" value="ECO:0007669"/>
    <property type="project" value="TreeGrafter"/>
</dbReference>
<proteinExistence type="inferred from homology"/>
<dbReference type="SUPFAM" id="SSF52777">
    <property type="entry name" value="CoA-dependent acyltransferases"/>
    <property type="match status" value="1"/>
</dbReference>
<dbReference type="PANTHER" id="PTHR43178:SF2">
    <property type="entry name" value="DIHYDROLIPOYLLYSINE-RESIDUE ACETYLTRANSFERASE COMPONENT OF PYRUVATE DEHYDROGENASE COMPLEX"/>
    <property type="match status" value="1"/>
</dbReference>
<dbReference type="InterPro" id="IPR011053">
    <property type="entry name" value="Single_hybrid_motif"/>
</dbReference>
<dbReference type="KEGG" id="apel:CA267_004005"/>
<keyword evidence="4" id="KW-0677">Repeat</keyword>
<comment type="similarity">
    <text evidence="1 9">Belongs to the 2-oxoacid dehydrogenase family.</text>
</comment>
<dbReference type="EC" id="2.3.1.12" evidence="9"/>
<evidence type="ECO:0000256" key="3">
    <source>
        <dbReference type="ARBA" id="ARBA00022679"/>
    </source>
</evidence>
<comment type="catalytic activity">
    <reaction evidence="8 9">
        <text>N(6)-[(R)-dihydrolipoyl]-L-lysyl-[protein] + acetyl-CoA = N(6)-[(R)-S(8)-acetyldihydrolipoyl]-L-lysyl-[protein] + CoA</text>
        <dbReference type="Rhea" id="RHEA:17017"/>
        <dbReference type="Rhea" id="RHEA-COMP:10475"/>
        <dbReference type="Rhea" id="RHEA-COMP:10478"/>
        <dbReference type="ChEBI" id="CHEBI:57287"/>
        <dbReference type="ChEBI" id="CHEBI:57288"/>
        <dbReference type="ChEBI" id="CHEBI:83100"/>
        <dbReference type="ChEBI" id="CHEBI:83111"/>
        <dbReference type="EC" id="2.3.1.12"/>
    </reaction>
</comment>
<feature type="region of interest" description="Disordered" evidence="10">
    <location>
        <begin position="78"/>
        <end position="137"/>
    </location>
</feature>
<dbReference type="InterPro" id="IPR004167">
    <property type="entry name" value="PSBD"/>
</dbReference>
<sequence length="676" mass="71292">MSDIKDVLVPDLGEDEVEVIEICVAEGDDIEAEDALVTVESDKASMDVPAPFAGKVKELCVKVGDKISQGDLLAKLASAGGSDEAEDAPAEQAAAQPEEKAAPKQEAGSAAEADKNASEDSGNSGTTETIEVTVPDIGDAADVDVIEILVAEGDSVEAEDGLITLETDKATMDVPSPKAGKVVSLKVKEGDKVSEGSLVLTLEVTGSGSAAGSSSTPAEKPAIKEDAAQVSQAAEESSGEEEEIEVKVPDIGDASDVDVIDILVSEGDTVEVEDGLITLETDKATMDVPAPKAGVITKLLLKQGDKVSKGSSVLMLKVKGSAPKPSATKPEESKEEAKKHDDLSAAQSQGRPKSPPVPHHPSAGEKQKTGKSHASPSVRRLAREFGVDLTEVSGSGRKGRIVKEDVQSYVKHELSRPKATAGATGGEGGLQVIAPPKVDFSKFGEVEEKPLTRIQKISGPNLHRNWVTIPHVTQFEEADITDMEAFRKQQNQVAEKRKLGVKITPLVFMMKAVADALKAYPIFNTSLSASGESLIQKKYYHIGIAVDTPGGLVVPVVRDVDQKGIHELSKELMDISVKARDGKLKAADMQGSCFTISSLGGIGGTAFTPIVNAPDVAILGVSKSDIKPKWNGKEFEPRLMLPLSLSYDHRVIDGAVAARFAVHLKDVLEDLRNILL</sequence>
<dbReference type="EMBL" id="CP052766">
    <property type="protein sequence ID" value="QJR80003.1"/>
    <property type="molecule type" value="Genomic_DNA"/>
</dbReference>
<dbReference type="PROSITE" id="PS50968">
    <property type="entry name" value="BIOTINYL_LIPOYL"/>
    <property type="match status" value="3"/>
</dbReference>
<dbReference type="FunFam" id="2.40.50.100:FF:000009">
    <property type="entry name" value="Acetyltransferase component of pyruvate dehydrogenase complex"/>
    <property type="match status" value="3"/>
</dbReference>
<evidence type="ECO:0000256" key="8">
    <source>
        <dbReference type="ARBA" id="ARBA00048370"/>
    </source>
</evidence>
<dbReference type="InterPro" id="IPR000089">
    <property type="entry name" value="Biotin_lipoyl"/>
</dbReference>
<dbReference type="GO" id="GO:0045254">
    <property type="term" value="C:pyruvate dehydrogenase complex"/>
    <property type="evidence" value="ECO:0007669"/>
    <property type="project" value="UniProtKB-UniRule"/>
</dbReference>
<evidence type="ECO:0000313" key="14">
    <source>
        <dbReference type="Proteomes" id="UP000219285"/>
    </source>
</evidence>
<feature type="compositionally biased region" description="Polar residues" evidence="10">
    <location>
        <begin position="119"/>
        <end position="130"/>
    </location>
</feature>
<dbReference type="Gene3D" id="2.40.50.100">
    <property type="match status" value="3"/>
</dbReference>
<dbReference type="GO" id="GO:0031405">
    <property type="term" value="F:lipoic acid binding"/>
    <property type="evidence" value="ECO:0007669"/>
    <property type="project" value="TreeGrafter"/>
</dbReference>
<evidence type="ECO:0000256" key="10">
    <source>
        <dbReference type="SAM" id="MobiDB-lite"/>
    </source>
</evidence>
<feature type="domain" description="Lipoyl-binding" evidence="11">
    <location>
        <begin position="127"/>
        <end position="203"/>
    </location>
</feature>
<evidence type="ECO:0000259" key="12">
    <source>
        <dbReference type="PROSITE" id="PS51826"/>
    </source>
</evidence>
<dbReference type="FunFam" id="4.10.320.10:FF:000003">
    <property type="entry name" value="Acetyltransferase component of pyruvate dehydrogenase complex"/>
    <property type="match status" value="1"/>
</dbReference>
<accession>A0A6M4MA21</accession>
<comment type="cofactor">
    <cofactor evidence="9">
        <name>(R)-lipoate</name>
        <dbReference type="ChEBI" id="CHEBI:83088"/>
    </cofactor>
    <text evidence="9">Binds 3 lipoyl cofactors covalently.</text>
</comment>
<keyword evidence="5 9" id="KW-0450">Lipoyl</keyword>
<reference evidence="13 14" key="2">
    <citation type="submission" date="2020-04" db="EMBL/GenBank/DDBJ databases">
        <title>Complete genome sequence of Alteromonas pelagimontana 5.12T.</title>
        <authorList>
            <person name="Sinha R.K."/>
            <person name="Krishnan K.P."/>
            <person name="Kurian J.P."/>
        </authorList>
    </citation>
    <scope>NUCLEOTIDE SEQUENCE [LARGE SCALE GENOMIC DNA]</scope>
    <source>
        <strain evidence="13 14">5.12</strain>
    </source>
</reference>
<dbReference type="AlphaFoldDB" id="A0A6M4MA21"/>
<dbReference type="Gene3D" id="4.10.320.10">
    <property type="entry name" value="E3-binding domain"/>
    <property type="match status" value="1"/>
</dbReference>
<dbReference type="RefSeq" id="WP_075608685.1">
    <property type="nucleotide sequence ID" value="NZ_CP052766.1"/>
</dbReference>
<dbReference type="OrthoDB" id="9805770at2"/>
<dbReference type="InterPro" id="IPR003016">
    <property type="entry name" value="2-oxoA_DH_lipoyl-BS"/>
</dbReference>
<dbReference type="InterPro" id="IPR006256">
    <property type="entry name" value="AcTrfase_Pyrv_DH_cplx"/>
</dbReference>
<keyword evidence="14" id="KW-1185">Reference proteome</keyword>
<evidence type="ECO:0000256" key="4">
    <source>
        <dbReference type="ARBA" id="ARBA00022737"/>
    </source>
</evidence>
<dbReference type="FunFam" id="3.30.559.10:FF:000004">
    <property type="entry name" value="Acetyltransferase component of pyruvate dehydrogenase complex"/>
    <property type="match status" value="1"/>
</dbReference>
<keyword evidence="3 9" id="KW-0808">Transferase</keyword>
<dbReference type="PROSITE" id="PS51826">
    <property type="entry name" value="PSBD"/>
    <property type="match status" value="1"/>
</dbReference>
<feature type="region of interest" description="Disordered" evidence="10">
    <location>
        <begin position="316"/>
        <end position="378"/>
    </location>
</feature>
<feature type="compositionally biased region" description="Basic and acidic residues" evidence="10">
    <location>
        <begin position="329"/>
        <end position="343"/>
    </location>
</feature>
<dbReference type="GO" id="GO:0004742">
    <property type="term" value="F:dihydrolipoyllysine-residue acetyltransferase activity"/>
    <property type="evidence" value="ECO:0007669"/>
    <property type="project" value="UniProtKB-UniRule"/>
</dbReference>
<comment type="function">
    <text evidence="7">The pyruvate dehydrogenase complex catalyzes the overall conversion of pyruvate to acetyl-CoA and CO(2). It contains multiple copies of three enzymatic components: pyruvate dehydrogenase (E1), dihydrolipoamide acetyltransferase (E2) and lipoamide dehydrogenase (E3).</text>
</comment>